<dbReference type="AlphaFoldDB" id="A0A1D1ZL58"/>
<name>A0A1D1ZL58_9ARAE</name>
<feature type="compositionally biased region" description="Polar residues" evidence="1">
    <location>
        <begin position="330"/>
        <end position="345"/>
    </location>
</feature>
<proteinExistence type="predicted"/>
<feature type="region of interest" description="Disordered" evidence="1">
    <location>
        <begin position="451"/>
        <end position="484"/>
    </location>
</feature>
<protein>
    <submittedName>
        <fullName evidence="2">Putative maltase H</fullName>
    </submittedName>
</protein>
<evidence type="ECO:0000313" key="2">
    <source>
        <dbReference type="EMBL" id="JAT67599.1"/>
    </source>
</evidence>
<feature type="region of interest" description="Disordered" evidence="1">
    <location>
        <begin position="370"/>
        <end position="437"/>
    </location>
</feature>
<dbReference type="PANTHER" id="PTHR33318">
    <property type="entry name" value="ASPARTYL/GLUTAMYL-TRNA(ASN/GLN) AMIDOTRANSFERASE SUBUNIT"/>
    <property type="match status" value="1"/>
</dbReference>
<dbReference type="PANTHER" id="PTHR33318:SF7">
    <property type="entry name" value="PROTEIN JASON"/>
    <property type="match status" value="1"/>
</dbReference>
<feature type="region of interest" description="Disordered" evidence="1">
    <location>
        <begin position="191"/>
        <end position="214"/>
    </location>
</feature>
<feature type="compositionally biased region" description="Acidic residues" evidence="1">
    <location>
        <begin position="470"/>
        <end position="484"/>
    </location>
</feature>
<organism evidence="2">
    <name type="scientific">Anthurium amnicola</name>
    <dbReference type="NCBI Taxonomy" id="1678845"/>
    <lineage>
        <taxon>Eukaryota</taxon>
        <taxon>Viridiplantae</taxon>
        <taxon>Streptophyta</taxon>
        <taxon>Embryophyta</taxon>
        <taxon>Tracheophyta</taxon>
        <taxon>Spermatophyta</taxon>
        <taxon>Magnoliopsida</taxon>
        <taxon>Liliopsida</taxon>
        <taxon>Araceae</taxon>
        <taxon>Pothoideae</taxon>
        <taxon>Potheae</taxon>
        <taxon>Anthurium</taxon>
    </lineage>
</organism>
<feature type="compositionally biased region" description="Basic and acidic residues" evidence="1">
    <location>
        <begin position="374"/>
        <end position="384"/>
    </location>
</feature>
<feature type="region of interest" description="Disordered" evidence="1">
    <location>
        <begin position="326"/>
        <end position="353"/>
    </location>
</feature>
<gene>
    <name evidence="2" type="primary">LvpH_0</name>
    <name evidence="2" type="ORF">g.69102</name>
</gene>
<dbReference type="GO" id="GO:0007142">
    <property type="term" value="P:male meiosis II"/>
    <property type="evidence" value="ECO:0007669"/>
    <property type="project" value="InterPro"/>
</dbReference>
<sequence length="484" mass="53359">MGCWFACLRLRAERTPLSSVESTPCKSSDRLVSRNQLAAVISPEVKGSPCKGDAVLDGVSGELRHEAKFLKACGALLETPAELIKMPQKTSIQNSKQDDLAYTSHFSLPDSCCKKFQWDEQLDEFPLSSTSGPKRCLLDNTYDISISEKQQCVRTYNNTVQPSTPVSLTISSEIRTKSVRFKVVRDEHGVESDAETVSKATPQEGSHIHSLASKYSPYPTPLKLTDEMETPGTVYPAKMENCGLGNSTWIRSQYVYPVLKPISNQPKWKATSEVSHLCPSSETLEQQIGGANSPVGEAKLKSSLSSFSVDSGSPQSDKHLCLEDTHANRETSTMSTVGSDDGQSPNREEAKVSAGCPMIVVSSLSQWTECSNQSDERVNKETGARRSPASKSPERDRPIIGMVAAHWNSEESTRTSPKLWDGKGIPNSTNKYKEDQRVSWHATPFEERLEKALSDEKLYPQRNLPNGELTDLDEEEEEGDMATS</sequence>
<dbReference type="InterPro" id="IPR039300">
    <property type="entry name" value="JASON"/>
</dbReference>
<reference evidence="2" key="1">
    <citation type="submission" date="2015-07" db="EMBL/GenBank/DDBJ databases">
        <title>Transcriptome Assembly of Anthurium amnicola.</title>
        <authorList>
            <person name="Suzuki J."/>
        </authorList>
    </citation>
    <scope>NUCLEOTIDE SEQUENCE</scope>
</reference>
<evidence type="ECO:0000256" key="1">
    <source>
        <dbReference type="SAM" id="MobiDB-lite"/>
    </source>
</evidence>
<dbReference type="EMBL" id="GDJX01000337">
    <property type="protein sequence ID" value="JAT67599.1"/>
    <property type="molecule type" value="Transcribed_RNA"/>
</dbReference>
<accession>A0A1D1ZL58</accession>